<feature type="transmembrane region" description="Helical" evidence="1">
    <location>
        <begin position="485"/>
        <end position="504"/>
    </location>
</feature>
<feature type="transmembrane region" description="Helical" evidence="1">
    <location>
        <begin position="144"/>
        <end position="162"/>
    </location>
</feature>
<evidence type="ECO:0000313" key="2">
    <source>
        <dbReference type="EMBL" id="MDB1125454.1"/>
    </source>
</evidence>
<feature type="transmembrane region" description="Helical" evidence="1">
    <location>
        <begin position="115"/>
        <end position="138"/>
    </location>
</feature>
<feature type="transmembrane region" description="Helical" evidence="1">
    <location>
        <begin position="196"/>
        <end position="218"/>
    </location>
</feature>
<feature type="transmembrane region" description="Helical" evidence="1">
    <location>
        <begin position="53"/>
        <end position="72"/>
    </location>
</feature>
<feature type="transmembrane region" description="Helical" evidence="1">
    <location>
        <begin position="20"/>
        <end position="41"/>
    </location>
</feature>
<dbReference type="Proteomes" id="UP001210678">
    <property type="component" value="Unassembled WGS sequence"/>
</dbReference>
<name>A0ABT4YV44_9VIBR</name>
<feature type="transmembrane region" description="Helical" evidence="1">
    <location>
        <begin position="353"/>
        <end position="374"/>
    </location>
</feature>
<proteinExistence type="predicted"/>
<keyword evidence="3" id="KW-1185">Reference proteome</keyword>
<gene>
    <name evidence="2" type="ORF">PGX00_18060</name>
</gene>
<evidence type="ECO:0000256" key="1">
    <source>
        <dbReference type="SAM" id="Phobius"/>
    </source>
</evidence>
<accession>A0ABT4YV44</accession>
<dbReference type="PANTHER" id="PTHR31610">
    <property type="entry name" value="SLR0360 PROTEIN"/>
    <property type="match status" value="1"/>
</dbReference>
<keyword evidence="1" id="KW-1133">Transmembrane helix</keyword>
<organism evidence="2 3">
    <name type="scientific">Vibrio algarum</name>
    <dbReference type="NCBI Taxonomy" id="3020714"/>
    <lineage>
        <taxon>Bacteria</taxon>
        <taxon>Pseudomonadati</taxon>
        <taxon>Pseudomonadota</taxon>
        <taxon>Gammaproteobacteria</taxon>
        <taxon>Vibrionales</taxon>
        <taxon>Vibrionaceae</taxon>
        <taxon>Vibrio</taxon>
    </lineage>
</organism>
<protein>
    <submittedName>
        <fullName evidence="2">Xanthine permease</fullName>
    </submittedName>
</protein>
<keyword evidence="1" id="KW-0812">Transmembrane</keyword>
<evidence type="ECO:0000313" key="3">
    <source>
        <dbReference type="Proteomes" id="UP001210678"/>
    </source>
</evidence>
<comment type="caution">
    <text evidence="2">The sequence shown here is derived from an EMBL/GenBank/DDBJ whole genome shotgun (WGS) entry which is preliminary data.</text>
</comment>
<feature type="transmembrane region" description="Helical" evidence="1">
    <location>
        <begin position="92"/>
        <end position="108"/>
    </location>
</feature>
<feature type="transmembrane region" description="Helical" evidence="1">
    <location>
        <begin position="174"/>
        <end position="190"/>
    </location>
</feature>
<reference evidence="2 3" key="1">
    <citation type="submission" date="2023-01" db="EMBL/GenBank/DDBJ databases">
        <title>Vibrio sp. KJ40-1 sp.nov, isolated from marine algae.</title>
        <authorList>
            <person name="Butt M."/>
            <person name="Kim J.M.J."/>
            <person name="Jeon C.O.C."/>
        </authorList>
    </citation>
    <scope>NUCLEOTIDE SEQUENCE [LARGE SCALE GENOMIC DNA]</scope>
    <source>
        <strain evidence="2 3">KJ40-1</strain>
    </source>
</reference>
<dbReference type="RefSeq" id="WP_272139181.1">
    <property type="nucleotide sequence ID" value="NZ_JAQLOI010000003.1"/>
</dbReference>
<sequence length="519" mass="55357">MSTANIKPKLWAPGDWNAFFGLFTNILLNVLVLTGLSLYVVNLPSDLVFGRILPALGIALPLGNMFYAYMAYKKSQEEDRNDVTALPYGPSVPHMFIVVFLVMLPTYLQTKDPILAWQLGLIWALIIGIIVLIGAFVGPTIRKYTPRAAMLGTLAGISIAFISMRPAFQMYEQPWIALICFGIILLGWLGNVRMPFGVPAGLAAVIVGMVLAWTAVFLGYSDIMVPTEVGKAMSQFNIYLPSFSGDVFAVPMGKVWPLLVTAIPLGIYNFTEAINNVESASAAGDDYDLRKVLLADGGGAVIGSFLGSPFPPAVYIGHPGWKAVGGRIGYSLATGFCVATVCFLGLAALLLSIIPLVAILPILLFIGLVIGAQAFQATPRAHAPAIILAIIPSIAEWAKTQVDGALFAAGTNYTDVGFANLAQNNVLYHGVETLGGGSILAGLMLGAIAVFIIEKRFNWAAVYAGIAAILSFFGFIHGSQLAWNASPSVTFGYAGLALLLWVMCSKEEGPVNWSPIDKD</sequence>
<dbReference type="EMBL" id="JAQLOI010000003">
    <property type="protein sequence ID" value="MDB1125454.1"/>
    <property type="molecule type" value="Genomic_DNA"/>
</dbReference>
<keyword evidence="1" id="KW-0472">Membrane</keyword>
<feature type="transmembrane region" description="Helical" evidence="1">
    <location>
        <begin position="328"/>
        <end position="347"/>
    </location>
</feature>
<dbReference type="PANTHER" id="PTHR31610:SF0">
    <property type="entry name" value="SLC26A_SULP TRANSPORTER DOMAIN-CONTAINING PROTEIN"/>
    <property type="match status" value="1"/>
</dbReference>
<feature type="transmembrane region" description="Helical" evidence="1">
    <location>
        <begin position="460"/>
        <end position="479"/>
    </location>
</feature>
<feature type="transmembrane region" description="Helical" evidence="1">
    <location>
        <begin position="434"/>
        <end position="453"/>
    </location>
</feature>